<sequence length="334" mass="37628">MQKKTITRTIKYWALVDAETREPFPCGKEEHAPQWNDYFQHYCGEIVSKIIDHREITGKVVDITEIINTINIDAAIPSFADLIKYGIVISADKDYIPNQHDGIHGDIQPVKLNDGWNAIDNTFVWHLPIGNFIAILGENQSSVRATKYAAWLTHYLRQLPAEMNIDKNKQLAVVPVYEKEINRRIREAHSAKKIEVTFPVGANTAKSTNIFDSAGFIFSGKKEDEPYQYLEAKISISVKRGRSSSKDEQKVLELVQATVHDLENIDSAKAKIIDSNGVTRDLDLFNEHLTTKTSILLGDEQTSPISITGDAVFPQLIRAFSKDFDSLRGVLDSQ</sequence>
<dbReference type="RefSeq" id="WP_131282426.1">
    <property type="nucleotide sequence ID" value="NZ_JBHSLR010000008.1"/>
</dbReference>
<dbReference type="Proteomes" id="UP000293036">
    <property type="component" value="Unassembled WGS sequence"/>
</dbReference>
<protein>
    <submittedName>
        <fullName evidence="1">Uncharacterized protein</fullName>
    </submittedName>
</protein>
<gene>
    <name evidence="1" type="ORF">EZJ44_08315</name>
</gene>
<dbReference type="InterPro" id="IPR046618">
    <property type="entry name" value="DUF6731"/>
</dbReference>
<proteinExistence type="predicted"/>
<accession>A0A4Q9UYN0</accession>
<dbReference type="OrthoDB" id="4963678at2"/>
<dbReference type="Pfam" id="PF20505">
    <property type="entry name" value="DUF6731"/>
    <property type="match status" value="1"/>
</dbReference>
<comment type="caution">
    <text evidence="1">The sequence shown here is derived from an EMBL/GenBank/DDBJ whole genome shotgun (WGS) entry which is preliminary data.</text>
</comment>
<name>A0A4Q9UYN0_9ACTO</name>
<organism evidence="1 2">
    <name type="scientific">Arcanobacterium bovis</name>
    <dbReference type="NCBI Taxonomy" id="2529275"/>
    <lineage>
        <taxon>Bacteria</taxon>
        <taxon>Bacillati</taxon>
        <taxon>Actinomycetota</taxon>
        <taxon>Actinomycetes</taxon>
        <taxon>Actinomycetales</taxon>
        <taxon>Actinomycetaceae</taxon>
        <taxon>Arcanobacterium</taxon>
    </lineage>
</organism>
<keyword evidence="2" id="KW-1185">Reference proteome</keyword>
<reference evidence="1 2" key="1">
    <citation type="submission" date="2019-02" db="EMBL/GenBank/DDBJ databases">
        <title>Arcanobacterium bovis sp. nov., isolated from the milk of a cow with mastitis.</title>
        <authorList>
            <person name="Sammra O."/>
            <person name="Foster G."/>
            <person name="Hassan A."/>
            <person name="Alssahen M."/>
            <person name="Laemmler C."/>
            <person name="Borowiak M."/>
            <person name="Malorny B."/>
            <person name="Abdulmawjood A."/>
        </authorList>
    </citation>
    <scope>NUCLEOTIDE SEQUENCE [LARGE SCALE GENOMIC DNA]</scope>
    <source>
        <strain evidence="1 2">C605018/01/1</strain>
    </source>
</reference>
<dbReference type="AlphaFoldDB" id="A0A4Q9UYN0"/>
<evidence type="ECO:0000313" key="2">
    <source>
        <dbReference type="Proteomes" id="UP000293036"/>
    </source>
</evidence>
<evidence type="ECO:0000313" key="1">
    <source>
        <dbReference type="EMBL" id="TBW20778.1"/>
    </source>
</evidence>
<dbReference type="EMBL" id="SJDT01000009">
    <property type="protein sequence ID" value="TBW20778.1"/>
    <property type="molecule type" value="Genomic_DNA"/>
</dbReference>